<protein>
    <submittedName>
        <fullName evidence="2">TIL domain-containing protein</fullName>
    </submittedName>
</protein>
<evidence type="ECO:0000313" key="1">
    <source>
        <dbReference type="Proteomes" id="UP000887580"/>
    </source>
</evidence>
<name>A0AC35F5W0_9BILA</name>
<proteinExistence type="predicted"/>
<dbReference type="Proteomes" id="UP000887580">
    <property type="component" value="Unplaced"/>
</dbReference>
<reference evidence="2" key="1">
    <citation type="submission" date="2022-11" db="UniProtKB">
        <authorList>
            <consortium name="WormBaseParasite"/>
        </authorList>
    </citation>
    <scope>IDENTIFICATION</scope>
</reference>
<accession>A0AC35F5W0</accession>
<organism evidence="1 2">
    <name type="scientific">Panagrolaimus sp. PS1159</name>
    <dbReference type="NCBI Taxonomy" id="55785"/>
    <lineage>
        <taxon>Eukaryota</taxon>
        <taxon>Metazoa</taxon>
        <taxon>Ecdysozoa</taxon>
        <taxon>Nematoda</taxon>
        <taxon>Chromadorea</taxon>
        <taxon>Rhabditida</taxon>
        <taxon>Tylenchina</taxon>
        <taxon>Panagrolaimomorpha</taxon>
        <taxon>Panagrolaimoidea</taxon>
        <taxon>Panagrolaimidae</taxon>
        <taxon>Panagrolaimus</taxon>
    </lineage>
</organism>
<evidence type="ECO:0000313" key="2">
    <source>
        <dbReference type="WBParaSite" id="PS1159_v2.g14165.t1"/>
    </source>
</evidence>
<dbReference type="WBParaSite" id="PS1159_v2.g14165.t1">
    <property type="protein sequence ID" value="PS1159_v2.g14165.t1"/>
    <property type="gene ID" value="PS1159_v2.g14165"/>
</dbReference>
<sequence length="82" mass="9378">MKNFFFFVFIFALIVADLCHSWQKIECNEPNEHPGSKKLNRCEPSCNNPEPRLCYMIGGYMCDCNDGYLRSSNGTCVLPSEC</sequence>